<evidence type="ECO:0000256" key="1">
    <source>
        <dbReference type="SAM" id="MobiDB-lite"/>
    </source>
</evidence>
<feature type="compositionally biased region" description="Low complexity" evidence="1">
    <location>
        <begin position="53"/>
        <end position="65"/>
    </location>
</feature>
<protein>
    <submittedName>
        <fullName evidence="2">Uncharacterized protein</fullName>
    </submittedName>
</protein>
<dbReference type="RefSeq" id="WP_229698923.1">
    <property type="nucleotide sequence ID" value="NZ_BMMS01000040.1"/>
</dbReference>
<dbReference type="EMBL" id="BMMS01000040">
    <property type="protein sequence ID" value="GGO98733.1"/>
    <property type="molecule type" value="Genomic_DNA"/>
</dbReference>
<feature type="compositionally biased region" description="Basic residues" evidence="1">
    <location>
        <begin position="12"/>
        <end position="21"/>
    </location>
</feature>
<organism evidence="2 3">
    <name type="scientific">Wenjunlia tyrosinilytica</name>
    <dbReference type="NCBI Taxonomy" id="1544741"/>
    <lineage>
        <taxon>Bacteria</taxon>
        <taxon>Bacillati</taxon>
        <taxon>Actinomycetota</taxon>
        <taxon>Actinomycetes</taxon>
        <taxon>Kitasatosporales</taxon>
        <taxon>Streptomycetaceae</taxon>
        <taxon>Wenjunlia</taxon>
    </lineage>
</organism>
<dbReference type="Proteomes" id="UP000641932">
    <property type="component" value="Unassembled WGS sequence"/>
</dbReference>
<keyword evidence="3" id="KW-1185">Reference proteome</keyword>
<sequence length="336" mass="34945">MSDHETDAPQSGRKKPAKKAARAFPARKPPKTAGVFDSVIAGADQIAANAFAAGAAPADAAAAPFTLPGGESHASLPTQVAPMPPAAPGHAPGGPSVVPPAPNQTPVHVHGAAPPSTVVPEVDGDQAPQPRSGADSGRQQSQSAESAAAATREHTQPSSDSSQSASTPLARTGVAYAPRRRNTRRGEWAHQAVRESFADAKIASNTWGMHGFRILPDVLAGLKKRLARDKRSSGNTQLALGHYIDAALRHAPQNIDDQVACAQAFLAERMGFVDAGLQSTYRIGPDARAYASELNLALQEANHGRKGLYVISAVITELLRAMEAEGELQRPAPPPA</sequence>
<proteinExistence type="predicted"/>
<feature type="region of interest" description="Disordered" evidence="1">
    <location>
        <begin position="53"/>
        <end position="189"/>
    </location>
</feature>
<evidence type="ECO:0000313" key="3">
    <source>
        <dbReference type="Proteomes" id="UP000641932"/>
    </source>
</evidence>
<feature type="region of interest" description="Disordered" evidence="1">
    <location>
        <begin position="1"/>
        <end position="33"/>
    </location>
</feature>
<evidence type="ECO:0000313" key="2">
    <source>
        <dbReference type="EMBL" id="GGO98733.1"/>
    </source>
</evidence>
<name>A0A917ZX13_9ACTN</name>
<gene>
    <name evidence="2" type="ORF">GCM10012280_63560</name>
</gene>
<reference evidence="2" key="2">
    <citation type="submission" date="2020-09" db="EMBL/GenBank/DDBJ databases">
        <authorList>
            <person name="Sun Q."/>
            <person name="Zhou Y."/>
        </authorList>
    </citation>
    <scope>NUCLEOTIDE SEQUENCE</scope>
    <source>
        <strain evidence="2">CGMCC 4.7201</strain>
    </source>
</reference>
<feature type="compositionally biased region" description="Low complexity" evidence="1">
    <location>
        <begin position="139"/>
        <end position="150"/>
    </location>
</feature>
<reference evidence="2" key="1">
    <citation type="journal article" date="2014" name="Int. J. Syst. Evol. Microbiol.">
        <title>Complete genome sequence of Corynebacterium casei LMG S-19264T (=DSM 44701T), isolated from a smear-ripened cheese.</title>
        <authorList>
            <consortium name="US DOE Joint Genome Institute (JGI-PGF)"/>
            <person name="Walter F."/>
            <person name="Albersmeier A."/>
            <person name="Kalinowski J."/>
            <person name="Ruckert C."/>
        </authorList>
    </citation>
    <scope>NUCLEOTIDE SEQUENCE</scope>
    <source>
        <strain evidence="2">CGMCC 4.7201</strain>
    </source>
</reference>
<accession>A0A917ZX13</accession>
<comment type="caution">
    <text evidence="2">The sequence shown here is derived from an EMBL/GenBank/DDBJ whole genome shotgun (WGS) entry which is preliminary data.</text>
</comment>
<dbReference type="AlphaFoldDB" id="A0A917ZX13"/>